<gene>
    <name evidence="1" type="ORF">DXA53_03160</name>
</gene>
<dbReference type="Proteomes" id="UP000284434">
    <property type="component" value="Unassembled WGS sequence"/>
</dbReference>
<proteinExistence type="predicted"/>
<dbReference type="OMA" id="SRIFMEM"/>
<organism evidence="1 2">
    <name type="scientific">Odoribacter splanchnicus</name>
    <dbReference type="NCBI Taxonomy" id="28118"/>
    <lineage>
        <taxon>Bacteria</taxon>
        <taxon>Pseudomonadati</taxon>
        <taxon>Bacteroidota</taxon>
        <taxon>Bacteroidia</taxon>
        <taxon>Bacteroidales</taxon>
        <taxon>Odoribacteraceae</taxon>
        <taxon>Odoribacter</taxon>
    </lineage>
</organism>
<reference evidence="1 2" key="1">
    <citation type="submission" date="2018-08" db="EMBL/GenBank/DDBJ databases">
        <title>A genome reference for cultivated species of the human gut microbiota.</title>
        <authorList>
            <person name="Zou Y."/>
            <person name="Xue W."/>
            <person name="Luo G."/>
        </authorList>
    </citation>
    <scope>NUCLEOTIDE SEQUENCE [LARGE SCALE GENOMIC DNA]</scope>
    <source>
        <strain evidence="1 2">OF03-11</strain>
    </source>
</reference>
<evidence type="ECO:0000313" key="1">
    <source>
        <dbReference type="EMBL" id="RGY09293.1"/>
    </source>
</evidence>
<dbReference type="RefSeq" id="WP_013612775.1">
    <property type="nucleotide sequence ID" value="NZ_JBDGCO010000023.1"/>
</dbReference>
<evidence type="ECO:0000313" key="2">
    <source>
        <dbReference type="Proteomes" id="UP000284434"/>
    </source>
</evidence>
<name>A0A413IFP5_9BACT</name>
<accession>A0A413IFP5</accession>
<protein>
    <submittedName>
        <fullName evidence="1">Uncharacterized protein</fullName>
    </submittedName>
</protein>
<dbReference type="EMBL" id="QSCO01000003">
    <property type="protein sequence ID" value="RGY09293.1"/>
    <property type="molecule type" value="Genomic_DNA"/>
</dbReference>
<sequence>MEIYTVKVAVKPYTKAYLENNYGNPADIRQDPELNDMVTMMLREGSTRLDKIISSNFPATVELRITKDTFFRYGFTLTKTETLKLNSFLEKRIKFLARIHIAYHQSLGYSVAKCIRDFQETFGFPEDVWGYDSIKKDFDRNGSLVQKRLIGNFRNELSRIFMEMLSDIGTPLKVVGKRQL</sequence>
<dbReference type="AlphaFoldDB" id="A0A413IFP5"/>
<comment type="caution">
    <text evidence="1">The sequence shown here is derived from an EMBL/GenBank/DDBJ whole genome shotgun (WGS) entry which is preliminary data.</text>
</comment>
<dbReference type="GeneID" id="61275828"/>